<dbReference type="SUPFAM" id="SSF55031">
    <property type="entry name" value="Bacterial exopeptidase dimerisation domain"/>
    <property type="match status" value="1"/>
</dbReference>
<feature type="binding site" evidence="1">
    <location>
        <position position="365"/>
    </location>
    <ligand>
        <name>Mn(2+)</name>
        <dbReference type="ChEBI" id="CHEBI:29035"/>
        <label>2</label>
    </ligand>
</feature>
<dbReference type="Proteomes" id="UP000013220">
    <property type="component" value="Unassembled WGS sequence"/>
</dbReference>
<feature type="binding site" evidence="1">
    <location>
        <position position="100"/>
    </location>
    <ligand>
        <name>Mn(2+)</name>
        <dbReference type="ChEBI" id="CHEBI:29035"/>
        <label>2</label>
    </ligand>
</feature>
<dbReference type="Pfam" id="PF01546">
    <property type="entry name" value="Peptidase_M20"/>
    <property type="match status" value="1"/>
</dbReference>
<dbReference type="NCBIfam" id="TIGR01891">
    <property type="entry name" value="amidohydrolases"/>
    <property type="match status" value="1"/>
</dbReference>
<sequence length="396" mass="43444">MSYLTRAKELFEEAKQIRRQIHTNPEVGFELPNTAKLIEKILDKYNIEHQRLGDTFAIIGTLGDAKKGKTLLLRGDMDALPTTEESGLDFASKNGAAHLCGHDLHTTCLLISLIILKENENKLKGQIKFLFQPAEETLNGGALMLKKGILNNPKPDAGLALHMWPNGEKLGILVQRKEALASALNFKIEIEGKGAHGAMPFNGVDPVFVASQIINATNGILARELPSNKGASLSMGFIEAPGGAINVVPSRAYLQGTARSLFTETTEHLRTRLPEVTEYIAKAFRANAKFEFVANVPALVNDENMADLVIESSQQALNNEYNVDYYEPALASEDYAHIADELPESCYFLVSCPAFEDKSKNIGVHNPKTIFNEQALIIGPTAMVQSAINWLDKNSK</sequence>
<dbReference type="GO" id="GO:0046872">
    <property type="term" value="F:metal ion binding"/>
    <property type="evidence" value="ECO:0007669"/>
    <property type="project" value="UniProtKB-KW"/>
</dbReference>
<dbReference type="GO" id="GO:0016787">
    <property type="term" value="F:hydrolase activity"/>
    <property type="evidence" value="ECO:0007669"/>
    <property type="project" value="UniProtKB-KW"/>
</dbReference>
<keyword evidence="3" id="KW-0378">Hydrolase</keyword>
<dbReference type="PATRIC" id="fig|1188235.3.peg.46"/>
<dbReference type="Pfam" id="PF07687">
    <property type="entry name" value="M20_dimer"/>
    <property type="match status" value="1"/>
</dbReference>
<evidence type="ECO:0000313" key="4">
    <source>
        <dbReference type="Proteomes" id="UP000013220"/>
    </source>
</evidence>
<name>N9VEY0_9BACT</name>
<dbReference type="PANTHER" id="PTHR11014:SF63">
    <property type="entry name" value="METALLOPEPTIDASE, PUTATIVE (AFU_ORTHOLOGUE AFUA_6G09600)-RELATED"/>
    <property type="match status" value="1"/>
</dbReference>
<keyword evidence="1" id="KW-0479">Metal-binding</keyword>
<dbReference type="EMBL" id="AORH01000008">
    <property type="protein sequence ID" value="ENY70173.1"/>
    <property type="molecule type" value="Genomic_DNA"/>
</dbReference>
<feature type="domain" description="Peptidase M20 dimerisation" evidence="2">
    <location>
        <begin position="182"/>
        <end position="275"/>
    </location>
</feature>
<dbReference type="eggNOG" id="COG1473">
    <property type="taxonomic scope" value="Bacteria"/>
</dbReference>
<feature type="binding site" evidence="1">
    <location>
        <position position="136"/>
    </location>
    <ligand>
        <name>Mn(2+)</name>
        <dbReference type="ChEBI" id="CHEBI:29035"/>
        <label>2</label>
    </ligand>
</feature>
<reference evidence="3 4" key="1">
    <citation type="journal article" date="2013" name="Genome Announc.">
        <title>Draft Genome Sequences of Mycoplasma alkalescens, Mycoplasma arginini, and Mycoplasma bovigenitalium, Three Species with Equivocal Pathogenic Status for Cattle.</title>
        <authorList>
            <person name="Manso-Silvan L."/>
            <person name="Tardy F."/>
            <person name="Baranowski E."/>
            <person name="Barre A."/>
            <person name="Blanchard A."/>
            <person name="Breton M."/>
            <person name="Couture C."/>
            <person name="Citti C."/>
            <person name="Dordet-Frisoni E."/>
            <person name="Dupuy V."/>
            <person name="Gaurivaud P."/>
            <person name="Jacob D."/>
            <person name="Lemaitre C."/>
            <person name="Nikolski M."/>
            <person name="Nouvel L.X."/>
            <person name="Poumarat F."/>
            <person name="Thebault P."/>
            <person name="Theil S."/>
            <person name="Thiaucourt F."/>
            <person name="Sirand-Pugnet P."/>
        </authorList>
    </citation>
    <scope>NUCLEOTIDE SEQUENCE [LARGE SCALE GENOMIC DNA]</scope>
    <source>
        <strain evidence="3 4">51080</strain>
    </source>
</reference>
<dbReference type="InterPro" id="IPR011650">
    <property type="entry name" value="Peptidase_M20_dimer"/>
</dbReference>
<evidence type="ECO:0000313" key="3">
    <source>
        <dbReference type="EMBL" id="ENY70173.1"/>
    </source>
</evidence>
<dbReference type="CDD" id="cd03886">
    <property type="entry name" value="M20_Acy1"/>
    <property type="match status" value="1"/>
</dbReference>
<dbReference type="InterPro" id="IPR017439">
    <property type="entry name" value="Amidohydrolase"/>
</dbReference>
<keyword evidence="4" id="KW-1185">Reference proteome</keyword>
<dbReference type="Gene3D" id="3.30.70.360">
    <property type="match status" value="1"/>
</dbReference>
<proteinExistence type="predicted"/>
<dbReference type="InterPro" id="IPR002933">
    <property type="entry name" value="Peptidase_M20"/>
</dbReference>
<dbReference type="InterPro" id="IPR036264">
    <property type="entry name" value="Bact_exopeptidase_dim_dom"/>
</dbReference>
<dbReference type="PIRSF" id="PIRSF005962">
    <property type="entry name" value="Pept_M20D_amidohydro"/>
    <property type="match status" value="1"/>
</dbReference>
<dbReference type="STRING" id="1188235.MBVG_0420"/>
<keyword evidence="1" id="KW-0464">Manganese</keyword>
<dbReference type="SUPFAM" id="SSF53187">
    <property type="entry name" value="Zn-dependent exopeptidases"/>
    <property type="match status" value="1"/>
</dbReference>
<comment type="cofactor">
    <cofactor evidence="1">
        <name>Mn(2+)</name>
        <dbReference type="ChEBI" id="CHEBI:29035"/>
    </cofactor>
    <text evidence="1">The Mn(2+) ion enhances activity.</text>
</comment>
<dbReference type="Gene3D" id="3.40.630.10">
    <property type="entry name" value="Zn peptidases"/>
    <property type="match status" value="1"/>
</dbReference>
<organism evidence="3 4">
    <name type="scientific">Mycoplasmopsis bovigenitalium 51080</name>
    <dbReference type="NCBI Taxonomy" id="1188235"/>
    <lineage>
        <taxon>Bacteria</taxon>
        <taxon>Bacillati</taxon>
        <taxon>Mycoplasmatota</taxon>
        <taxon>Mycoplasmoidales</taxon>
        <taxon>Metamycoplasmataceae</taxon>
        <taxon>Mycoplasmopsis</taxon>
    </lineage>
</organism>
<protein>
    <submittedName>
        <fullName evidence="3">Amidohydrolase</fullName>
    </submittedName>
</protein>
<evidence type="ECO:0000259" key="2">
    <source>
        <dbReference type="Pfam" id="PF07687"/>
    </source>
</evidence>
<evidence type="ECO:0000256" key="1">
    <source>
        <dbReference type="PIRSR" id="PIRSR005962-1"/>
    </source>
</evidence>
<feature type="binding site" evidence="1">
    <location>
        <position position="102"/>
    </location>
    <ligand>
        <name>Mn(2+)</name>
        <dbReference type="ChEBI" id="CHEBI:29035"/>
        <label>2</label>
    </ligand>
</feature>
<feature type="binding site" evidence="1">
    <location>
        <position position="162"/>
    </location>
    <ligand>
        <name>Mn(2+)</name>
        <dbReference type="ChEBI" id="CHEBI:29035"/>
        <label>2</label>
    </ligand>
</feature>
<dbReference type="RefSeq" id="WP_004418873.1">
    <property type="nucleotide sequence ID" value="NZ_AORH01000008.1"/>
</dbReference>
<dbReference type="AlphaFoldDB" id="N9VEY0"/>
<dbReference type="PANTHER" id="PTHR11014">
    <property type="entry name" value="PEPTIDASE M20 FAMILY MEMBER"/>
    <property type="match status" value="1"/>
</dbReference>
<dbReference type="OrthoDB" id="9776731at2"/>
<comment type="caution">
    <text evidence="3">The sequence shown here is derived from an EMBL/GenBank/DDBJ whole genome shotgun (WGS) entry which is preliminary data.</text>
</comment>
<accession>N9VEY0</accession>
<gene>
    <name evidence="3" type="ORF">MBVG_0420</name>
</gene>